<dbReference type="AlphaFoldDB" id="Q02709"/>
<evidence type="ECO:0000313" key="2">
    <source>
        <dbReference type="EMBL" id="CAA38839.1"/>
    </source>
</evidence>
<sequence>FCFTSIRKEVLTLVLKNTPFFLRSYTVIPKHPSASVNPDNQLLLSKGEESIPNNGIELLSFSFIQRIALCSASILGVRIWPLIKLIIFNTSSLAKICNNTCPVLALSITLPTANTVDNFSAKGLSLILKAIIIFGLYSFFCVFLSCTAICPSPSINPAK</sequence>
<feature type="non-terminal residue" evidence="2">
    <location>
        <position position="1"/>
    </location>
</feature>
<proteinExistence type="predicted"/>
<dbReference type="EMBL" id="X55026">
    <property type="protein sequence ID" value="CAA38839.1"/>
    <property type="molecule type" value="Genomic_DNA"/>
</dbReference>
<reference evidence="2 3" key="1">
    <citation type="journal article" date="1990" name="Curr. Genet.">
        <title>The complete DNA sequence of the mitochondrial genome of Podospora anserina.</title>
        <authorList>
            <person name="Cummings D.J."/>
            <person name="McNally K.L."/>
            <person name="Domenico J.M."/>
            <person name="Matsuura E.T."/>
        </authorList>
    </citation>
    <scope>NUCLEOTIDE SEQUENCE [LARGE SCALE GENOMIC DNA]</scope>
    <source>
        <strain evidence="3">s</strain>
    </source>
</reference>
<keyword evidence="1" id="KW-0812">Transmembrane</keyword>
<evidence type="ECO:0000313" key="3">
    <source>
        <dbReference type="Proteomes" id="UP000001197"/>
    </source>
</evidence>
<evidence type="ECO:0000256" key="1">
    <source>
        <dbReference type="SAM" id="Phobius"/>
    </source>
</evidence>
<keyword evidence="3" id="KW-1185">Reference proteome</keyword>
<geneLocation type="mitochondrion" evidence="2"/>
<dbReference type="InParanoid" id="Q02709"/>
<organism evidence="2 3">
    <name type="scientific">Podospora anserina (strain S / ATCC MYA-4624 / DSM 980 / FGSC 10383)</name>
    <name type="common">Pleurage anserina</name>
    <dbReference type="NCBI Taxonomy" id="515849"/>
    <lineage>
        <taxon>Eukaryota</taxon>
        <taxon>Fungi</taxon>
        <taxon>Dikarya</taxon>
        <taxon>Ascomycota</taxon>
        <taxon>Pezizomycotina</taxon>
        <taxon>Sordariomycetes</taxon>
        <taxon>Sordariomycetidae</taxon>
        <taxon>Sordariales</taxon>
        <taxon>Podosporaceae</taxon>
        <taxon>Podospora</taxon>
        <taxon>Podospora anserina</taxon>
    </lineage>
</organism>
<keyword evidence="1" id="KW-0472">Membrane</keyword>
<feature type="transmembrane region" description="Helical" evidence="1">
    <location>
        <begin position="126"/>
        <end position="150"/>
    </location>
</feature>
<accession>Q02709</accession>
<keyword evidence="2" id="KW-0496">Mitochondrion</keyword>
<name>Q02709_PODAN</name>
<dbReference type="Proteomes" id="UP000001197">
    <property type="component" value="Mitochondrion"/>
</dbReference>
<keyword evidence="1" id="KW-1133">Transmembrane helix</keyword>
<protein>
    <submittedName>
        <fullName evidence="2">Complete mitochondrial genome</fullName>
    </submittedName>
</protein>